<evidence type="ECO:0000313" key="11">
    <source>
        <dbReference type="Proteomes" id="UP000228700"/>
    </source>
</evidence>
<evidence type="ECO:0000256" key="7">
    <source>
        <dbReference type="RuleBase" id="RU003823"/>
    </source>
</evidence>
<dbReference type="PANTHER" id="PTHR48277">
    <property type="entry name" value="MITOCHONDRIAL RIBOSOMAL PROTEIN S5"/>
    <property type="match status" value="1"/>
</dbReference>
<dbReference type="InterPro" id="IPR013810">
    <property type="entry name" value="Ribosomal_uS5_N"/>
</dbReference>
<evidence type="ECO:0000313" key="10">
    <source>
        <dbReference type="EMBL" id="PJE74446.1"/>
    </source>
</evidence>
<dbReference type="Gene3D" id="3.30.230.10">
    <property type="match status" value="1"/>
</dbReference>
<evidence type="ECO:0000256" key="4">
    <source>
        <dbReference type="ARBA" id="ARBA00035255"/>
    </source>
</evidence>
<proteinExistence type="inferred from homology"/>
<evidence type="ECO:0000256" key="8">
    <source>
        <dbReference type="SAM" id="MobiDB-lite"/>
    </source>
</evidence>
<feature type="domain" description="S5 DRBM" evidence="9">
    <location>
        <begin position="61"/>
        <end position="124"/>
    </location>
</feature>
<comment type="caution">
    <text evidence="10">The sequence shown here is derived from an EMBL/GenBank/DDBJ whole genome shotgun (WGS) entry which is preliminary data.</text>
</comment>
<evidence type="ECO:0000256" key="2">
    <source>
        <dbReference type="ARBA" id="ARBA00022980"/>
    </source>
</evidence>
<accession>A0A2M8LCV6</accession>
<dbReference type="GO" id="GO:0005737">
    <property type="term" value="C:cytoplasm"/>
    <property type="evidence" value="ECO:0007669"/>
    <property type="project" value="UniProtKB-ARBA"/>
</dbReference>
<dbReference type="GO" id="GO:0003735">
    <property type="term" value="F:structural constituent of ribosome"/>
    <property type="evidence" value="ECO:0007669"/>
    <property type="project" value="UniProtKB-UniRule"/>
</dbReference>
<comment type="similarity">
    <text evidence="1 7">Belongs to the universal ribosomal protein uS5 family.</text>
</comment>
<evidence type="ECO:0000256" key="6">
    <source>
        <dbReference type="PROSITE-ProRule" id="PRU00268"/>
    </source>
</evidence>
<dbReference type="AlphaFoldDB" id="A0A2M8LCV6"/>
<organism evidence="10 11">
    <name type="scientific">Candidatus Taylorbacteria bacterium CG10_big_fil_rev_8_21_14_0_10_41_48</name>
    <dbReference type="NCBI Taxonomy" id="1975024"/>
    <lineage>
        <taxon>Bacteria</taxon>
        <taxon>Candidatus Tayloriibacteriota</taxon>
    </lineage>
</organism>
<dbReference type="Pfam" id="PF00333">
    <property type="entry name" value="Ribosomal_S5"/>
    <property type="match status" value="1"/>
</dbReference>
<feature type="region of interest" description="Disordered" evidence="8">
    <location>
        <begin position="1"/>
        <end position="61"/>
    </location>
</feature>
<feature type="compositionally biased region" description="Gly residues" evidence="8">
    <location>
        <begin position="34"/>
        <end position="44"/>
    </location>
</feature>
<dbReference type="InterPro" id="IPR020568">
    <property type="entry name" value="Ribosomal_Su5_D2-typ_SF"/>
</dbReference>
<protein>
    <recommendedName>
        <fullName evidence="4">Small ribosomal subunit protein uS5</fullName>
    </recommendedName>
    <alternativeName>
        <fullName evidence="5">30S ribosomal protein S5</fullName>
    </alternativeName>
</protein>
<dbReference type="GO" id="GO:0005840">
    <property type="term" value="C:ribosome"/>
    <property type="evidence" value="ECO:0007669"/>
    <property type="project" value="UniProtKB-KW"/>
</dbReference>
<keyword evidence="3 6" id="KW-0687">Ribonucleoprotein</keyword>
<dbReference type="InterPro" id="IPR000851">
    <property type="entry name" value="Ribosomal_uS5"/>
</dbReference>
<feature type="compositionally biased region" description="Low complexity" evidence="8">
    <location>
        <begin position="14"/>
        <end position="31"/>
    </location>
</feature>
<dbReference type="GO" id="GO:0006412">
    <property type="term" value="P:translation"/>
    <property type="evidence" value="ECO:0007669"/>
    <property type="project" value="InterPro"/>
</dbReference>
<dbReference type="PROSITE" id="PS50881">
    <property type="entry name" value="S5_DSRBD"/>
    <property type="match status" value="1"/>
</dbReference>
<reference evidence="11" key="1">
    <citation type="submission" date="2017-09" db="EMBL/GenBank/DDBJ databases">
        <title>Depth-based differentiation of microbial function through sediment-hosted aquifers and enrichment of novel symbionts in the deep terrestrial subsurface.</title>
        <authorList>
            <person name="Probst A.J."/>
            <person name="Ladd B."/>
            <person name="Jarett J.K."/>
            <person name="Geller-Mcgrath D.E."/>
            <person name="Sieber C.M.K."/>
            <person name="Emerson J.B."/>
            <person name="Anantharaman K."/>
            <person name="Thomas B.C."/>
            <person name="Malmstrom R."/>
            <person name="Stieglmeier M."/>
            <person name="Klingl A."/>
            <person name="Woyke T."/>
            <person name="Ryan C.M."/>
            <person name="Banfield J.F."/>
        </authorList>
    </citation>
    <scope>NUCLEOTIDE SEQUENCE [LARGE SCALE GENOMIC DNA]</scope>
</reference>
<dbReference type="Proteomes" id="UP000228700">
    <property type="component" value="Unassembled WGS sequence"/>
</dbReference>
<evidence type="ECO:0000256" key="5">
    <source>
        <dbReference type="ARBA" id="ARBA00035519"/>
    </source>
</evidence>
<dbReference type="PANTHER" id="PTHR48277:SF1">
    <property type="entry name" value="MITOCHONDRIAL RIBOSOMAL PROTEIN S5"/>
    <property type="match status" value="1"/>
</dbReference>
<gene>
    <name evidence="10" type="ORF">COV01_00195</name>
</gene>
<dbReference type="Gene3D" id="3.30.160.20">
    <property type="match status" value="1"/>
</dbReference>
<keyword evidence="2 6" id="KW-0689">Ribosomal protein</keyword>
<dbReference type="InterPro" id="IPR005324">
    <property type="entry name" value="Ribosomal_uS5_C"/>
</dbReference>
<evidence type="ECO:0000256" key="1">
    <source>
        <dbReference type="ARBA" id="ARBA00008945"/>
    </source>
</evidence>
<evidence type="ECO:0000256" key="3">
    <source>
        <dbReference type="ARBA" id="ARBA00023274"/>
    </source>
</evidence>
<sequence>MTNEIKTTPEKVETPATTPEVTTPAAAPAREGGFRGGRGGGARRGGGRRNDSRAPRAKPEFDSKTLAIRRVTRVVSGGRRFAFSVALVAGNRKGMVGVGLGKAGDTALAIDKAMRHAKKNMVKINTTKSMSIPHEVYAKYSSGRIELRPVKDRGLVAGSAARIVLELAGITNVAAKIVSPSKNQLNIARATIAALQSLNLVRQDNKSTK</sequence>
<evidence type="ECO:0000259" key="9">
    <source>
        <dbReference type="PROSITE" id="PS50881"/>
    </source>
</evidence>
<dbReference type="GO" id="GO:1990904">
    <property type="term" value="C:ribonucleoprotein complex"/>
    <property type="evidence" value="ECO:0007669"/>
    <property type="project" value="UniProtKB-UniRule"/>
</dbReference>
<dbReference type="SUPFAM" id="SSF54211">
    <property type="entry name" value="Ribosomal protein S5 domain 2-like"/>
    <property type="match status" value="1"/>
</dbReference>
<dbReference type="InterPro" id="IPR014721">
    <property type="entry name" value="Ribsml_uS5_D2-typ_fold_subgr"/>
</dbReference>
<dbReference type="EMBL" id="PFEQ01000001">
    <property type="protein sequence ID" value="PJE74446.1"/>
    <property type="molecule type" value="Genomic_DNA"/>
</dbReference>
<dbReference type="Pfam" id="PF03719">
    <property type="entry name" value="Ribosomal_S5_C"/>
    <property type="match status" value="1"/>
</dbReference>
<dbReference type="GO" id="GO:0003723">
    <property type="term" value="F:RNA binding"/>
    <property type="evidence" value="ECO:0007669"/>
    <property type="project" value="InterPro"/>
</dbReference>
<dbReference type="FunFam" id="3.30.230.10:FF:000002">
    <property type="entry name" value="30S ribosomal protein S5"/>
    <property type="match status" value="1"/>
</dbReference>
<name>A0A2M8LCV6_9BACT</name>
<feature type="compositionally biased region" description="Basic and acidic residues" evidence="8">
    <location>
        <begin position="48"/>
        <end position="61"/>
    </location>
</feature>
<dbReference type="SUPFAM" id="SSF54768">
    <property type="entry name" value="dsRNA-binding domain-like"/>
    <property type="match status" value="1"/>
</dbReference>